<dbReference type="Pfam" id="PF10145">
    <property type="entry name" value="PhageMin_Tail"/>
    <property type="match status" value="1"/>
</dbReference>
<keyword evidence="2" id="KW-0812">Transmembrane</keyword>
<feature type="transmembrane region" description="Helical" evidence="2">
    <location>
        <begin position="618"/>
        <end position="640"/>
    </location>
</feature>
<keyword evidence="1" id="KW-1188">Viral release from host cell</keyword>
<comment type="caution">
    <text evidence="4">The sequence shown here is derived from an EMBL/GenBank/DDBJ whole genome shotgun (WGS) entry which is preliminary data.</text>
</comment>
<protein>
    <submittedName>
        <fullName evidence="4">Phage tail tape measure protein</fullName>
    </submittedName>
</protein>
<dbReference type="RefSeq" id="WP_386432809.1">
    <property type="nucleotide sequence ID" value="NZ_JBHSBB010000014.1"/>
</dbReference>
<dbReference type="EMBL" id="JBHSBB010000014">
    <property type="protein sequence ID" value="MFC4034536.1"/>
    <property type="molecule type" value="Genomic_DNA"/>
</dbReference>
<keyword evidence="5" id="KW-1185">Reference proteome</keyword>
<name>A0ABV8HS49_9ACTN</name>
<dbReference type="Proteomes" id="UP001595765">
    <property type="component" value="Unassembled WGS sequence"/>
</dbReference>
<dbReference type="PANTHER" id="PTHR37813:SF1">
    <property type="entry name" value="FELS-2 PROPHAGE PROTEIN"/>
    <property type="match status" value="1"/>
</dbReference>
<evidence type="ECO:0000256" key="2">
    <source>
        <dbReference type="SAM" id="Phobius"/>
    </source>
</evidence>
<gene>
    <name evidence="4" type="ORF">ACFO3J_24110</name>
</gene>
<reference evidence="5" key="1">
    <citation type="journal article" date="2019" name="Int. J. Syst. Evol. Microbiol.">
        <title>The Global Catalogue of Microorganisms (GCM) 10K type strain sequencing project: providing services to taxonomists for standard genome sequencing and annotation.</title>
        <authorList>
            <consortium name="The Broad Institute Genomics Platform"/>
            <consortium name="The Broad Institute Genome Sequencing Center for Infectious Disease"/>
            <person name="Wu L."/>
            <person name="Ma J."/>
        </authorList>
    </citation>
    <scope>NUCLEOTIDE SEQUENCE [LARGE SCALE GENOMIC DNA]</scope>
    <source>
        <strain evidence="5">CGMCC 4.7237</strain>
    </source>
</reference>
<dbReference type="InterPro" id="IPR010090">
    <property type="entry name" value="Phage_tape_meas"/>
</dbReference>
<evidence type="ECO:0000313" key="5">
    <source>
        <dbReference type="Proteomes" id="UP001595765"/>
    </source>
</evidence>
<evidence type="ECO:0000259" key="3">
    <source>
        <dbReference type="Pfam" id="PF10145"/>
    </source>
</evidence>
<feature type="domain" description="Phage tail tape measure protein" evidence="3">
    <location>
        <begin position="325"/>
        <end position="525"/>
    </location>
</feature>
<evidence type="ECO:0000313" key="4">
    <source>
        <dbReference type="EMBL" id="MFC4034536.1"/>
    </source>
</evidence>
<proteinExistence type="predicted"/>
<dbReference type="PANTHER" id="PTHR37813">
    <property type="entry name" value="FELS-2 PROPHAGE PROTEIN"/>
    <property type="match status" value="1"/>
</dbReference>
<accession>A0ABV8HS49</accession>
<organism evidence="4 5">
    <name type="scientific">Streptomyces polygonati</name>
    <dbReference type="NCBI Taxonomy" id="1617087"/>
    <lineage>
        <taxon>Bacteria</taxon>
        <taxon>Bacillati</taxon>
        <taxon>Actinomycetota</taxon>
        <taxon>Actinomycetes</taxon>
        <taxon>Kitasatosporales</taxon>
        <taxon>Streptomycetaceae</taxon>
        <taxon>Streptomyces</taxon>
    </lineage>
</organism>
<dbReference type="NCBIfam" id="TIGR01760">
    <property type="entry name" value="tape_meas_TP901"/>
    <property type="match status" value="1"/>
</dbReference>
<keyword evidence="2" id="KW-1133">Transmembrane helix</keyword>
<keyword evidence="2" id="KW-0472">Membrane</keyword>
<sequence>MVDRTVTTRLRLDTTGWLTGQRAAVNANSQLAASAASTAAGAQRDADRTAAAIQGTFTGMARAGQTALGQLDAAALRSSQALANSTAAMTRQTAAAAAAAARTTTQAGAATTASTRRIVTTAGEIPAAFRAAATAGASALGTLDVASAASRAQITSTLLAQRQSLTAAAAAVTQTSTGMNAATAAAAAGTNRLSLAARLALAEATQASRTAAAVPARISTADSLAASGARSAAAAAAAATARADANARALAGTFGAAGARARTMGSAVVTAAGSSEKSLKGARTASLLLVAALGLAVYASSKFETAMSGVKAATQSSGAELASLRQAAIDAGASTQYSATQAAQAETELAKAGVSTADILGGALRGTLSLAAAGEMDVADSAVVAAKAMNSFGLTGKDMAHIADVIAAAAGKSATDVHGMSLAFAQSSLLAHQTGLTLEQAAGSLALFAQNGLVGSDAGTSLKTMLMRLTPQSQQARDVMDKLGFSAYDASGRFIGWSATAQALQNSLKDLTPEARNSALGIIFGSDAIRAATIVSQAGAAGIDTWTKAANDQGYAARYAATQTDNLQGDVRRLGSALETALIQSGTAANGVLRDMAKAVTDAVRWYSSLPPEVQKNVTILGGLAGMIGLVASGLLLMLPRIMAVRTELVALGLTAERTRILMSGLGRLGVVVGVLTAMSYASDKISASFRAASPDVDRMTSALVDLAGTGKAGGEASKAFGDDLDGFGEAVQRIAHAGGLTKVVDEMQKLPVIGGKAGSLQKATDQLNSVDKALAAMVESGNADAAAKALKLLSDDAEKHGTSTKKLLTLLPQYNNALAAADTQQKLTAGSQKALGDTSEITADAIQDTRTETEKLTDALDALNGVNIDVATSSIDFQSSLADLKASVKDNGHQLDIHTDKGRKNMQSFLDAASAAEKNAEAITTQTGSQQAGTRALAANIEQLRKKMIADGYAADVVDKLLRAYAQVPGSVSTTVKVKDDSSAELEAIYKRLAALPPGKTLTLKAPSAAVLNSLKEVGYKVTTLPDHTVRISIPTDAQKKALDTLRARISAIQSKTVTLTIRQNVAKGLMSPQAGKNALQSSANGNIFRRYANGGTENHVAQIAPGGAWRMWAEPETGGEAYIPLAPGKRDRSRAIAEQTVRLLGGKGIAWYATGGISYTPTASPTLGGSTDAMDRYNTANDRLKSAWDTLNKAMADAAKKASALRDAETNLSRVRNGHHTATQMAAAEKKLTDARKADQVATRAVSTAKGGVYSADAALGVTRGARPPAFSLTAYQKQLTASVAATNAWRASLKTIAGRGGQEVADILEGMGQDGYALVQSLGKASNKQFADITKKLLATAGVAKASLADFDRQVNASTKVNSTFASDLQKLAREGYGSLAQALAAQGDDAAQALAHQAAGSSKGAAAANAAVKANANALTGDDLTNALILLTTLRSKPGLGFAALASAGLDTATVRALVPKIMGQIKALAPPYRNELLKEVTGQGGATAMARGGILTRPTAVVAAEAGHTESWIPWNGSARSAALLASTAAAMGYQLVPAGRFAGGSGAVGGETHVDRSNHIHLDGAQQSLGEQRADLLRHMTVLA</sequence>
<evidence type="ECO:0000256" key="1">
    <source>
        <dbReference type="ARBA" id="ARBA00022612"/>
    </source>
</evidence>
<feature type="transmembrane region" description="Helical" evidence="2">
    <location>
        <begin position="661"/>
        <end position="682"/>
    </location>
</feature>